<keyword evidence="1" id="KW-0732">Signal</keyword>
<sequence>MLFINLFFYKSCFLSFAAKVVGKVLPELNGKLTGMDFRILLSHMLKISNGYVYDVERLDEDIEATVMPEDYKQKKVLKFLMEKNTINALHRKGLS</sequence>
<dbReference type="EMBL" id="NBSK02000005">
    <property type="protein sequence ID" value="KAJ0203076.1"/>
    <property type="molecule type" value="Genomic_DNA"/>
</dbReference>
<proteinExistence type="predicted"/>
<protein>
    <submittedName>
        <fullName evidence="2">Uncharacterized protein</fullName>
    </submittedName>
</protein>
<reference evidence="2 3" key="1">
    <citation type="journal article" date="2017" name="Nat. Commun.">
        <title>Genome assembly with in vitro proximity ligation data and whole-genome triplication in lettuce.</title>
        <authorList>
            <person name="Reyes-Chin-Wo S."/>
            <person name="Wang Z."/>
            <person name="Yang X."/>
            <person name="Kozik A."/>
            <person name="Arikit S."/>
            <person name="Song C."/>
            <person name="Xia L."/>
            <person name="Froenicke L."/>
            <person name="Lavelle D.O."/>
            <person name="Truco M.J."/>
            <person name="Xia R."/>
            <person name="Zhu S."/>
            <person name="Xu C."/>
            <person name="Xu H."/>
            <person name="Xu X."/>
            <person name="Cox K."/>
            <person name="Korf I."/>
            <person name="Meyers B.C."/>
            <person name="Michelmore R.W."/>
        </authorList>
    </citation>
    <scope>NUCLEOTIDE SEQUENCE [LARGE SCALE GENOMIC DNA]</scope>
    <source>
        <strain evidence="3">cv. Salinas</strain>
        <tissue evidence="2">Seedlings</tissue>
    </source>
</reference>
<evidence type="ECO:0000313" key="2">
    <source>
        <dbReference type="EMBL" id="KAJ0203076.1"/>
    </source>
</evidence>
<dbReference type="Gene3D" id="3.30.360.10">
    <property type="entry name" value="Dihydrodipicolinate Reductase, domain 2"/>
    <property type="match status" value="1"/>
</dbReference>
<comment type="caution">
    <text evidence="2">The sequence shown here is derived from an EMBL/GenBank/DDBJ whole genome shotgun (WGS) entry which is preliminary data.</text>
</comment>
<feature type="chain" id="PRO_5040201247" evidence="1">
    <location>
        <begin position="23"/>
        <end position="95"/>
    </location>
</feature>
<dbReference type="SUPFAM" id="SSF55347">
    <property type="entry name" value="Glyceraldehyde-3-phosphate dehydrogenase-like, C-terminal domain"/>
    <property type="match status" value="1"/>
</dbReference>
<accession>A0A9R1X882</accession>
<keyword evidence="3" id="KW-1185">Reference proteome</keyword>
<organism evidence="2 3">
    <name type="scientific">Lactuca sativa</name>
    <name type="common">Garden lettuce</name>
    <dbReference type="NCBI Taxonomy" id="4236"/>
    <lineage>
        <taxon>Eukaryota</taxon>
        <taxon>Viridiplantae</taxon>
        <taxon>Streptophyta</taxon>
        <taxon>Embryophyta</taxon>
        <taxon>Tracheophyta</taxon>
        <taxon>Spermatophyta</taxon>
        <taxon>Magnoliopsida</taxon>
        <taxon>eudicotyledons</taxon>
        <taxon>Gunneridae</taxon>
        <taxon>Pentapetalae</taxon>
        <taxon>asterids</taxon>
        <taxon>campanulids</taxon>
        <taxon>Asterales</taxon>
        <taxon>Asteraceae</taxon>
        <taxon>Cichorioideae</taxon>
        <taxon>Cichorieae</taxon>
        <taxon>Lactucinae</taxon>
        <taxon>Lactuca</taxon>
    </lineage>
</organism>
<gene>
    <name evidence="2" type="ORF">LSAT_V11C500273780</name>
</gene>
<evidence type="ECO:0000313" key="3">
    <source>
        <dbReference type="Proteomes" id="UP000235145"/>
    </source>
</evidence>
<feature type="signal peptide" evidence="1">
    <location>
        <begin position="1"/>
        <end position="22"/>
    </location>
</feature>
<dbReference type="AlphaFoldDB" id="A0A9R1X882"/>
<name>A0A9R1X882_LACSA</name>
<evidence type="ECO:0000256" key="1">
    <source>
        <dbReference type="SAM" id="SignalP"/>
    </source>
</evidence>
<dbReference type="Proteomes" id="UP000235145">
    <property type="component" value="Unassembled WGS sequence"/>
</dbReference>